<accession>A0A9C7PZL5</accession>
<evidence type="ECO:0000313" key="2">
    <source>
        <dbReference type="EMBL" id="GJQ10102.1"/>
    </source>
</evidence>
<evidence type="ECO:0000313" key="3">
    <source>
        <dbReference type="EMBL" id="GJQ13069.1"/>
    </source>
</evidence>
<keyword evidence="4" id="KW-1185">Reference proteome</keyword>
<evidence type="ECO:0000313" key="4">
    <source>
        <dbReference type="Proteomes" id="UP001061958"/>
    </source>
</evidence>
<feature type="coiled-coil region" evidence="1">
    <location>
        <begin position="38"/>
        <end position="65"/>
    </location>
</feature>
<dbReference type="Pfam" id="PF14966">
    <property type="entry name" value="DNA_repr_REX1B"/>
    <property type="match status" value="1"/>
</dbReference>
<dbReference type="EMBL" id="BQMJ01000013">
    <property type="protein sequence ID" value="GJQ10102.1"/>
    <property type="molecule type" value="Genomic_DNA"/>
</dbReference>
<reference evidence="3" key="1">
    <citation type="journal article" date="2022" name="Proc. Natl. Acad. Sci. U.S.A.">
        <title>Life cycle and functional genomics of the unicellular red alga Galdieria for elucidating algal and plant evolution and industrial use.</title>
        <authorList>
            <person name="Hirooka S."/>
            <person name="Itabashi T."/>
            <person name="Ichinose T.M."/>
            <person name="Onuma R."/>
            <person name="Fujiwara T."/>
            <person name="Yamashita S."/>
            <person name="Jong L.W."/>
            <person name="Tomita R."/>
            <person name="Iwane A.H."/>
            <person name="Miyagishima S.Y."/>
        </authorList>
    </citation>
    <scope>NUCLEOTIDE SEQUENCE</scope>
    <source>
        <strain evidence="3">NBRC 102759</strain>
    </source>
</reference>
<evidence type="ECO:0000256" key="1">
    <source>
        <dbReference type="SAM" id="Coils"/>
    </source>
</evidence>
<dbReference type="AlphaFoldDB" id="A0A9C7PZL5"/>
<comment type="caution">
    <text evidence="3">The sequence shown here is derived from an EMBL/GenBank/DDBJ whole genome shotgun (WGS) entry which is preliminary data.</text>
</comment>
<sequence>MEVCQSVLELQEHRAVCYNTLEQAFQALLRNQITQSSVEEYMRTCQQIKKLLHSLDERLANLKLSVSCDHCVYENIEHLEQLERCKLEATVSVQKIRKDMKLFKDRLDTLELAEQQSLLRRQYLILSQVMEDIEFLLMEFRNENKLSDKTE</sequence>
<dbReference type="EMBL" id="BQMJ01000039">
    <property type="protein sequence ID" value="GJQ13069.1"/>
    <property type="molecule type" value="Genomic_DNA"/>
</dbReference>
<dbReference type="Proteomes" id="UP001061958">
    <property type="component" value="Unassembled WGS sequence"/>
</dbReference>
<reference evidence="3" key="2">
    <citation type="submission" date="2022-01" db="EMBL/GenBank/DDBJ databases">
        <authorList>
            <person name="Hirooka S."/>
            <person name="Miyagishima S.Y."/>
        </authorList>
    </citation>
    <scope>NUCLEOTIDE SEQUENCE</scope>
    <source>
        <strain evidence="3">NBRC 102759</strain>
    </source>
</reference>
<keyword evidence="1" id="KW-0175">Coiled coil</keyword>
<proteinExistence type="predicted"/>
<gene>
    <name evidence="2" type="ORF">GpartN1_g1893.t1</name>
    <name evidence="3" type="ORF">GpartN1_g4860.t1</name>
</gene>
<protein>
    <submittedName>
        <fullName evidence="3">Uncharacterized protein</fullName>
    </submittedName>
</protein>
<organism evidence="3 4">
    <name type="scientific">Galdieria partita</name>
    <dbReference type="NCBI Taxonomy" id="83374"/>
    <lineage>
        <taxon>Eukaryota</taxon>
        <taxon>Rhodophyta</taxon>
        <taxon>Bangiophyceae</taxon>
        <taxon>Galdieriales</taxon>
        <taxon>Galdieriaceae</taxon>
        <taxon>Galdieria</taxon>
    </lineage>
</organism>
<dbReference type="InterPro" id="IPR039491">
    <property type="entry name" value="REX1-B"/>
</dbReference>
<name>A0A9C7PZL5_9RHOD</name>